<accession>A0A803PAT3</accession>
<dbReference type="OMA" id="ESWMAPY"/>
<name>A0A803PAT3_CANSA</name>
<dbReference type="EnsemblPlants" id="evm.model.03.883">
    <property type="protein sequence ID" value="cds.evm.model.03.883"/>
    <property type="gene ID" value="evm.TU.03.883"/>
</dbReference>
<evidence type="ECO:0000313" key="1">
    <source>
        <dbReference type="EnsemblPlants" id="cds.evm.model.03.883"/>
    </source>
</evidence>
<protein>
    <submittedName>
        <fullName evidence="1">Uncharacterized protein</fullName>
    </submittedName>
</protein>
<evidence type="ECO:0000313" key="2">
    <source>
        <dbReference type="Proteomes" id="UP000596661"/>
    </source>
</evidence>
<dbReference type="PANTHER" id="PTHR48475:SF2">
    <property type="entry name" value="RIBONUCLEASE H"/>
    <property type="match status" value="1"/>
</dbReference>
<dbReference type="AlphaFoldDB" id="A0A803PAT3"/>
<organism evidence="1 2">
    <name type="scientific">Cannabis sativa</name>
    <name type="common">Hemp</name>
    <name type="synonym">Marijuana</name>
    <dbReference type="NCBI Taxonomy" id="3483"/>
    <lineage>
        <taxon>Eukaryota</taxon>
        <taxon>Viridiplantae</taxon>
        <taxon>Streptophyta</taxon>
        <taxon>Embryophyta</taxon>
        <taxon>Tracheophyta</taxon>
        <taxon>Spermatophyta</taxon>
        <taxon>Magnoliopsida</taxon>
        <taxon>eudicotyledons</taxon>
        <taxon>Gunneridae</taxon>
        <taxon>Pentapetalae</taxon>
        <taxon>rosids</taxon>
        <taxon>fabids</taxon>
        <taxon>Rosales</taxon>
        <taxon>Cannabaceae</taxon>
        <taxon>Cannabis</taxon>
    </lineage>
</organism>
<reference evidence="1" key="2">
    <citation type="submission" date="2021-03" db="UniProtKB">
        <authorList>
            <consortium name="EnsemblPlants"/>
        </authorList>
    </citation>
    <scope>IDENTIFICATION</scope>
</reference>
<proteinExistence type="predicted"/>
<reference evidence="1" key="1">
    <citation type="submission" date="2018-11" db="EMBL/GenBank/DDBJ databases">
        <authorList>
            <person name="Grassa J C."/>
        </authorList>
    </citation>
    <scope>NUCLEOTIDE SEQUENCE [LARGE SCALE GENOMIC DNA]</scope>
</reference>
<dbReference type="Proteomes" id="UP000596661">
    <property type="component" value="Chromosome 3"/>
</dbReference>
<dbReference type="PANTHER" id="PTHR48475">
    <property type="entry name" value="RIBONUCLEASE H"/>
    <property type="match status" value="1"/>
</dbReference>
<keyword evidence="2" id="KW-1185">Reference proteome</keyword>
<sequence length="134" mass="15396">MEQIPRDDNFHADALAKLASTRDIDTLESIPVEYLEKPTIEEEQAYVVTGKESWMAPYQNYIQKGELPTNKKEARRVVYKAAHYVAMDGVLYKSGFSTPSYGVWARKKHYEVCLPYMRGNAGTMPRDTQCHGRF</sequence>
<dbReference type="Gramene" id="evm.model.03.883">
    <property type="protein sequence ID" value="cds.evm.model.03.883"/>
    <property type="gene ID" value="evm.TU.03.883"/>
</dbReference>
<dbReference type="EMBL" id="UZAU01000269">
    <property type="status" value="NOT_ANNOTATED_CDS"/>
    <property type="molecule type" value="Genomic_DNA"/>
</dbReference>